<keyword evidence="1" id="KW-0175">Coiled coil</keyword>
<keyword evidence="3" id="KW-1185">Reference proteome</keyword>
<organism evidence="2 3">
    <name type="scientific">Popillia japonica</name>
    <name type="common">Japanese beetle</name>
    <dbReference type="NCBI Taxonomy" id="7064"/>
    <lineage>
        <taxon>Eukaryota</taxon>
        <taxon>Metazoa</taxon>
        <taxon>Ecdysozoa</taxon>
        <taxon>Arthropoda</taxon>
        <taxon>Hexapoda</taxon>
        <taxon>Insecta</taxon>
        <taxon>Pterygota</taxon>
        <taxon>Neoptera</taxon>
        <taxon>Endopterygota</taxon>
        <taxon>Coleoptera</taxon>
        <taxon>Polyphaga</taxon>
        <taxon>Scarabaeiformia</taxon>
        <taxon>Scarabaeidae</taxon>
        <taxon>Rutelinae</taxon>
        <taxon>Popillia</taxon>
    </lineage>
</organism>
<name>A0AAW1MCV1_POPJA</name>
<proteinExistence type="predicted"/>
<reference evidence="2 3" key="1">
    <citation type="journal article" date="2024" name="BMC Genomics">
        <title>De novo assembly and annotation of Popillia japonica's genome with initial clues to its potential as an invasive pest.</title>
        <authorList>
            <person name="Cucini C."/>
            <person name="Boschi S."/>
            <person name="Funari R."/>
            <person name="Cardaioli E."/>
            <person name="Iannotti N."/>
            <person name="Marturano G."/>
            <person name="Paoli F."/>
            <person name="Bruttini M."/>
            <person name="Carapelli A."/>
            <person name="Frati F."/>
            <person name="Nardi F."/>
        </authorList>
    </citation>
    <scope>NUCLEOTIDE SEQUENCE [LARGE SCALE GENOMIC DNA]</scope>
    <source>
        <strain evidence="2">DMR45628</strain>
    </source>
</reference>
<dbReference type="EMBL" id="JASPKY010000062">
    <property type="protein sequence ID" value="KAK9744125.1"/>
    <property type="molecule type" value="Genomic_DNA"/>
</dbReference>
<feature type="coiled-coil region" evidence="1">
    <location>
        <begin position="10"/>
        <end position="70"/>
    </location>
</feature>
<dbReference type="AlphaFoldDB" id="A0AAW1MCV1"/>
<sequence>MKRLCRQRKKQAVEKKLRAMEDKYKRKEIRNFYKNAKEIRKGHKGRTVHYKNKKRNLISEENEVNLISEENEVADRWREYFDELLNEPETEINSY</sequence>
<protein>
    <submittedName>
        <fullName evidence="2">Uncharacterized protein</fullName>
    </submittedName>
</protein>
<evidence type="ECO:0000256" key="1">
    <source>
        <dbReference type="SAM" id="Coils"/>
    </source>
</evidence>
<evidence type="ECO:0000313" key="3">
    <source>
        <dbReference type="Proteomes" id="UP001458880"/>
    </source>
</evidence>
<comment type="caution">
    <text evidence="2">The sequence shown here is derived from an EMBL/GenBank/DDBJ whole genome shotgun (WGS) entry which is preliminary data.</text>
</comment>
<accession>A0AAW1MCV1</accession>
<gene>
    <name evidence="2" type="ORF">QE152_g8074</name>
</gene>
<dbReference type="Proteomes" id="UP001458880">
    <property type="component" value="Unassembled WGS sequence"/>
</dbReference>
<evidence type="ECO:0000313" key="2">
    <source>
        <dbReference type="EMBL" id="KAK9744125.1"/>
    </source>
</evidence>